<organism evidence="1 2">
    <name type="scientific">Psychrobacter fozii</name>
    <dbReference type="NCBI Taxonomy" id="198480"/>
    <lineage>
        <taxon>Bacteria</taxon>
        <taxon>Pseudomonadati</taxon>
        <taxon>Pseudomonadota</taxon>
        <taxon>Gammaproteobacteria</taxon>
        <taxon>Moraxellales</taxon>
        <taxon>Moraxellaceae</taxon>
        <taxon>Psychrobacter</taxon>
    </lineage>
</organism>
<dbReference type="RefSeq" id="WP_110923122.1">
    <property type="nucleotide sequence ID" value="NZ_QJSU01000005.1"/>
</dbReference>
<accession>A0A2V4VU58</accession>
<protein>
    <submittedName>
        <fullName evidence="1">Uncharacterized protein</fullName>
    </submittedName>
</protein>
<evidence type="ECO:0000313" key="1">
    <source>
        <dbReference type="EMBL" id="PYE38864.1"/>
    </source>
</evidence>
<reference evidence="1 2" key="1">
    <citation type="submission" date="2018-06" db="EMBL/GenBank/DDBJ databases">
        <title>Genomic Encyclopedia of Type Strains, Phase III (KMG-III): the genomes of soil and plant-associated and newly described type strains.</title>
        <authorList>
            <person name="Whitman W."/>
        </authorList>
    </citation>
    <scope>NUCLEOTIDE SEQUENCE [LARGE SCALE GENOMIC DNA]</scope>
    <source>
        <strain evidence="1 2">CECT 5889</strain>
    </source>
</reference>
<sequence>MPKAYYQVKNRMPLIIKVMNESIAKTWSNEMGLGIIAATTYFDKTSTFKTSTFKTSTFKNSTFKNSTFKPLIHF</sequence>
<comment type="caution">
    <text evidence="1">The sequence shown here is derived from an EMBL/GenBank/DDBJ whole genome shotgun (WGS) entry which is preliminary data.</text>
</comment>
<evidence type="ECO:0000313" key="2">
    <source>
        <dbReference type="Proteomes" id="UP000247746"/>
    </source>
</evidence>
<gene>
    <name evidence="1" type="ORF">DFP82_10517</name>
</gene>
<name>A0A2V4VU58_9GAMM</name>
<dbReference type="Proteomes" id="UP000247746">
    <property type="component" value="Unassembled WGS sequence"/>
</dbReference>
<proteinExistence type="predicted"/>
<dbReference type="EMBL" id="QJSU01000005">
    <property type="protein sequence ID" value="PYE38864.1"/>
    <property type="molecule type" value="Genomic_DNA"/>
</dbReference>
<dbReference type="AlphaFoldDB" id="A0A2V4VU58"/>
<keyword evidence="2" id="KW-1185">Reference proteome</keyword>